<dbReference type="OrthoDB" id="9793802at2"/>
<protein>
    <submittedName>
        <fullName evidence="2">Uncharacterized homolog of phage Mu protein gp47</fullName>
    </submittedName>
</protein>
<dbReference type="STRING" id="123899.SAMEA3906487_02292"/>
<dbReference type="EMBL" id="LT546645">
    <property type="protein sequence ID" value="SAI70617.1"/>
    <property type="molecule type" value="Genomic_DNA"/>
</dbReference>
<dbReference type="InterPro" id="IPR058531">
    <property type="entry name" value="Baseplate_J_M"/>
</dbReference>
<dbReference type="GeneID" id="56590438"/>
<reference evidence="2 3" key="1">
    <citation type="submission" date="2016-04" db="EMBL/GenBank/DDBJ databases">
        <authorList>
            <consortium name="Pathogen Informatics"/>
        </authorList>
    </citation>
    <scope>NUCLEOTIDE SEQUENCE [LARGE SCALE GENOMIC DNA]</scope>
    <source>
        <strain evidence="2 3">H044680328</strain>
    </source>
</reference>
<feature type="domain" description="Baseplate J-like central" evidence="1">
    <location>
        <begin position="139"/>
        <end position="212"/>
    </location>
</feature>
<evidence type="ECO:0000313" key="2">
    <source>
        <dbReference type="EMBL" id="SAI70617.1"/>
    </source>
</evidence>
<dbReference type="PANTHER" id="PTHR35862">
    <property type="entry name" value="FELS-2 PROPHAGE PROTEIN"/>
    <property type="match status" value="1"/>
</dbReference>
<dbReference type="KEGG" id="btrm:SAMEA390648702292"/>
<evidence type="ECO:0000313" key="3">
    <source>
        <dbReference type="Proteomes" id="UP000076825"/>
    </source>
</evidence>
<accession>A0A157NN33</accession>
<dbReference type="PATRIC" id="fig|123899.6.peg.2280"/>
<dbReference type="Proteomes" id="UP000076825">
    <property type="component" value="Chromosome 1"/>
</dbReference>
<dbReference type="PANTHER" id="PTHR35862:SF1">
    <property type="entry name" value="FELS-2 PROPHAGE PROTEIN"/>
    <property type="match status" value="1"/>
</dbReference>
<evidence type="ECO:0000259" key="1">
    <source>
        <dbReference type="Pfam" id="PF26078"/>
    </source>
</evidence>
<proteinExistence type="predicted"/>
<dbReference type="InterPro" id="IPR052726">
    <property type="entry name" value="Phage_Baseplate_Hub"/>
</dbReference>
<dbReference type="PIRSF" id="PIRSF020481">
    <property type="entry name" value="BAP"/>
    <property type="match status" value="1"/>
</dbReference>
<dbReference type="RefSeq" id="WP_063491957.1">
    <property type="nucleotide sequence ID" value="NZ_CP016340.1"/>
</dbReference>
<gene>
    <name evidence="2" type="ORF">SAMEA3906487_02292</name>
</gene>
<dbReference type="InterPro" id="IPR014507">
    <property type="entry name" value="Baseplate_assembly_J_pred"/>
</dbReference>
<sequence length="308" mass="33118">MATSNTIDLSLLPPPDVVEQLDYEQILETRKARIIALFAAEDRDAVAKTLALESEPLTIQLEENSERELILRQRINEAARAVLLAFAKGADLENIAAEYGVQRLIIRAEDLTVSPPIDAVMETDDELRDRVQLAWEGLSTAGPRGAYEFHARSAHGQIADASAISPDPCDVLVSILSRDGDGTASETILAAARLALNDEDIRPMGDRVTVKSSVIRRYNVRATLHLKGQGPGRSVATATVNASIGAFVNRPRRQGVSVWRSALTAALHVEGVDHLVLHEPAADILLQPTEAGTCVEVSIEVAGGTDNG</sequence>
<keyword evidence="3" id="KW-1185">Reference proteome</keyword>
<dbReference type="AlphaFoldDB" id="A0A157NN33"/>
<dbReference type="Pfam" id="PF26078">
    <property type="entry name" value="Baseplate_J_M"/>
    <property type="match status" value="1"/>
</dbReference>
<organism evidence="2 3">
    <name type="scientific">Bordetella trematum</name>
    <dbReference type="NCBI Taxonomy" id="123899"/>
    <lineage>
        <taxon>Bacteria</taxon>
        <taxon>Pseudomonadati</taxon>
        <taxon>Pseudomonadota</taxon>
        <taxon>Betaproteobacteria</taxon>
        <taxon>Burkholderiales</taxon>
        <taxon>Alcaligenaceae</taxon>
        <taxon>Bordetella</taxon>
    </lineage>
</organism>
<name>A0A157NN33_9BORD</name>